<protein>
    <submittedName>
        <fullName evidence="1">Uncharacterized protein</fullName>
    </submittedName>
</protein>
<evidence type="ECO:0000313" key="2">
    <source>
        <dbReference type="Proteomes" id="UP000199031"/>
    </source>
</evidence>
<reference evidence="1 2" key="1">
    <citation type="submission" date="2016-10" db="EMBL/GenBank/DDBJ databases">
        <authorList>
            <person name="de Groot N.N."/>
        </authorList>
    </citation>
    <scope>NUCLEOTIDE SEQUENCE [LARGE SCALE GENOMIC DNA]</scope>
    <source>
        <strain evidence="1 2">DSM 28286</strain>
    </source>
</reference>
<accession>A0A1I5V2L8</accession>
<keyword evidence="2" id="KW-1185">Reference proteome</keyword>
<sequence length="67" mass="7857">MSKFNRLILKLLSGNLDKNFEFDELVKILSQLDFSLELKEVIISLRNKVLMKLSTSNLWASMRNLTR</sequence>
<proteinExistence type="predicted"/>
<name>A0A1I5V2L8_9BACT</name>
<evidence type="ECO:0000313" key="1">
    <source>
        <dbReference type="EMBL" id="SFQ01739.1"/>
    </source>
</evidence>
<gene>
    <name evidence="1" type="ORF">SAMN05444277_104173</name>
</gene>
<dbReference type="STRING" id="1465490.SAMN05444277_104173"/>
<dbReference type="EMBL" id="FOXQ01000004">
    <property type="protein sequence ID" value="SFQ01739.1"/>
    <property type="molecule type" value="Genomic_DNA"/>
</dbReference>
<organism evidence="1 2">
    <name type="scientific">Parafilimonas terrae</name>
    <dbReference type="NCBI Taxonomy" id="1465490"/>
    <lineage>
        <taxon>Bacteria</taxon>
        <taxon>Pseudomonadati</taxon>
        <taxon>Bacteroidota</taxon>
        <taxon>Chitinophagia</taxon>
        <taxon>Chitinophagales</taxon>
        <taxon>Chitinophagaceae</taxon>
        <taxon>Parafilimonas</taxon>
    </lineage>
</organism>
<dbReference type="Proteomes" id="UP000199031">
    <property type="component" value="Unassembled WGS sequence"/>
</dbReference>
<dbReference type="AlphaFoldDB" id="A0A1I5V2L8"/>